<organism evidence="1 2">
    <name type="scientific">Arthrobacter psychrochitiniphilus</name>
    <dbReference type="NCBI Taxonomy" id="291045"/>
    <lineage>
        <taxon>Bacteria</taxon>
        <taxon>Bacillati</taxon>
        <taxon>Actinomycetota</taxon>
        <taxon>Actinomycetes</taxon>
        <taxon>Micrococcales</taxon>
        <taxon>Micrococcaceae</taxon>
        <taxon>Arthrobacter</taxon>
    </lineage>
</organism>
<proteinExistence type="predicted"/>
<comment type="caution">
    <text evidence="1">The sequence shown here is derived from an EMBL/GenBank/DDBJ whole genome shotgun (WGS) entry which is preliminary data.</text>
</comment>
<evidence type="ECO:0000313" key="1">
    <source>
        <dbReference type="EMBL" id="PXA69259.1"/>
    </source>
</evidence>
<name>A0A2V3DVD4_9MICC</name>
<sequence length="289" mass="30521">MTGAKTRVFTGLLVRRGIRTAAVVVMVALSVAAPAQAAPALTAPAQVANRPEPLLELSGDGIHYRTEKSLTVLEPHRGYVPGESRTGVIWVRNTSSQANNFALAVANTGSGKDSAIASYLQLEARSPRWISSAAVPARSGACTTIIEGWKIASGESLRIELSLALNINAPNSTRHQESLLDAIFLLHEPGGGQAVSACATQEEALGAGASIGRVPVSGRPGDSASAAAGTTQLFIQEEADLGPLWELAQWGQSNVVTTSRSPWPWLAILSAGTYVVISLRRQRRKRRTQ</sequence>
<dbReference type="EMBL" id="QHLZ01000001">
    <property type="protein sequence ID" value="PXA69259.1"/>
    <property type="molecule type" value="Genomic_DNA"/>
</dbReference>
<evidence type="ECO:0000313" key="2">
    <source>
        <dbReference type="Proteomes" id="UP000246303"/>
    </source>
</evidence>
<gene>
    <name evidence="1" type="ORF">CVS29_01435</name>
</gene>
<dbReference type="AlphaFoldDB" id="A0A2V3DVD4"/>
<dbReference type="OrthoDB" id="4949939at2"/>
<keyword evidence="2" id="KW-1185">Reference proteome</keyword>
<accession>A0A2V3DVD4</accession>
<protein>
    <submittedName>
        <fullName evidence="1">Uncharacterized protein</fullName>
    </submittedName>
</protein>
<reference evidence="1 2" key="1">
    <citation type="submission" date="2018-05" db="EMBL/GenBank/DDBJ databases">
        <title>Genetic diversity of glacier-inhabiting Cryobacterium bacteria in China and description of Cryobacterium mengkeensis sp. nov. and Arthrobacter glacialis sp. nov.</title>
        <authorList>
            <person name="Liu Q."/>
            <person name="Xin Y.-H."/>
        </authorList>
    </citation>
    <scope>NUCLEOTIDE SEQUENCE [LARGE SCALE GENOMIC DNA]</scope>
    <source>
        <strain evidence="1 2">GP3</strain>
    </source>
</reference>
<dbReference type="Proteomes" id="UP000246303">
    <property type="component" value="Unassembled WGS sequence"/>
</dbReference>
<dbReference type="RefSeq" id="WP_110104546.1">
    <property type="nucleotide sequence ID" value="NZ_JACBZZ010000001.1"/>
</dbReference>